<keyword evidence="3" id="KW-1185">Reference proteome</keyword>
<gene>
    <name evidence="2" type="ORF">GCM10010345_76530</name>
</gene>
<feature type="region of interest" description="Disordered" evidence="1">
    <location>
        <begin position="1"/>
        <end position="25"/>
    </location>
</feature>
<accession>A0ABQ3D699</accession>
<proteinExistence type="predicted"/>
<evidence type="ECO:0000313" key="2">
    <source>
        <dbReference type="EMBL" id="GHA61088.1"/>
    </source>
</evidence>
<protein>
    <submittedName>
        <fullName evidence="2">Uncharacterized protein</fullName>
    </submittedName>
</protein>
<organism evidence="2 3">
    <name type="scientific">Streptomyces canarius</name>
    <dbReference type="NCBI Taxonomy" id="285453"/>
    <lineage>
        <taxon>Bacteria</taxon>
        <taxon>Bacillati</taxon>
        <taxon>Actinomycetota</taxon>
        <taxon>Actinomycetes</taxon>
        <taxon>Kitasatosporales</taxon>
        <taxon>Streptomycetaceae</taxon>
        <taxon>Streptomyces</taxon>
    </lineage>
</organism>
<dbReference type="Proteomes" id="UP000653644">
    <property type="component" value="Unassembled WGS sequence"/>
</dbReference>
<name>A0ABQ3D699_9ACTN</name>
<evidence type="ECO:0000313" key="3">
    <source>
        <dbReference type="Proteomes" id="UP000653644"/>
    </source>
</evidence>
<dbReference type="EMBL" id="BMVN01000044">
    <property type="protein sequence ID" value="GHA61088.1"/>
    <property type="molecule type" value="Genomic_DNA"/>
</dbReference>
<reference evidence="3" key="1">
    <citation type="journal article" date="2019" name="Int. J. Syst. Evol. Microbiol.">
        <title>The Global Catalogue of Microorganisms (GCM) 10K type strain sequencing project: providing services to taxonomists for standard genome sequencing and annotation.</title>
        <authorList>
            <consortium name="The Broad Institute Genomics Platform"/>
            <consortium name="The Broad Institute Genome Sequencing Center for Infectious Disease"/>
            <person name="Wu L."/>
            <person name="Ma J."/>
        </authorList>
    </citation>
    <scope>NUCLEOTIDE SEQUENCE [LARGE SCALE GENOMIC DNA]</scope>
    <source>
        <strain evidence="3">JCM 4733</strain>
    </source>
</reference>
<comment type="caution">
    <text evidence="2">The sequence shown here is derived from an EMBL/GenBank/DDBJ whole genome shotgun (WGS) entry which is preliminary data.</text>
</comment>
<sequence length="68" mass="7357">MVAVRSIARREGWDESGPGTGTGRWDKRMQMLHFERCARQAPAGATRAAVRGAVHGVEIREPPGGTLT</sequence>
<evidence type="ECO:0000256" key="1">
    <source>
        <dbReference type="SAM" id="MobiDB-lite"/>
    </source>
</evidence>